<organism evidence="1 2">
    <name type="scientific">Colletotrichum higginsianum (strain IMI 349063)</name>
    <name type="common">Crucifer anthracnose fungus</name>
    <dbReference type="NCBI Taxonomy" id="759273"/>
    <lineage>
        <taxon>Eukaryota</taxon>
        <taxon>Fungi</taxon>
        <taxon>Dikarya</taxon>
        <taxon>Ascomycota</taxon>
        <taxon>Pezizomycotina</taxon>
        <taxon>Sordariomycetes</taxon>
        <taxon>Hypocreomycetidae</taxon>
        <taxon>Glomerellales</taxon>
        <taxon>Glomerellaceae</taxon>
        <taxon>Colletotrichum</taxon>
        <taxon>Colletotrichum destructivum species complex</taxon>
    </lineage>
</organism>
<dbReference type="Proteomes" id="UP000092177">
    <property type="component" value="Chromosome 8"/>
</dbReference>
<evidence type="ECO:0000313" key="1">
    <source>
        <dbReference type="EMBL" id="OBR04480.1"/>
    </source>
</evidence>
<dbReference type="VEuPathDB" id="FungiDB:CH63R_11183"/>
<accession>A0A1B7XXL4</accession>
<dbReference type="EMBL" id="LTAN01000008">
    <property type="protein sequence ID" value="OBR04480.1"/>
    <property type="molecule type" value="Genomic_DNA"/>
</dbReference>
<keyword evidence="2" id="KW-1185">Reference proteome</keyword>
<evidence type="ECO:0000313" key="2">
    <source>
        <dbReference type="Proteomes" id="UP000092177"/>
    </source>
</evidence>
<reference evidence="2" key="1">
    <citation type="journal article" date="2017" name="BMC Genomics">
        <title>Gapless genome assembly of Colletotrichum higginsianum reveals chromosome structure and association of transposable elements with secondary metabolite gene clusters.</title>
        <authorList>
            <person name="Dallery J.-F."/>
            <person name="Lapalu N."/>
            <person name="Zampounis A."/>
            <person name="Pigne S."/>
            <person name="Luyten I."/>
            <person name="Amselem J."/>
            <person name="Wittenberg A.H.J."/>
            <person name="Zhou S."/>
            <person name="de Queiroz M.V."/>
            <person name="Robin G.P."/>
            <person name="Auger A."/>
            <person name="Hainaut M."/>
            <person name="Henrissat B."/>
            <person name="Kim K.-T."/>
            <person name="Lee Y.-H."/>
            <person name="Lespinet O."/>
            <person name="Schwartz D.C."/>
            <person name="Thon M.R."/>
            <person name="O'Connell R.J."/>
        </authorList>
    </citation>
    <scope>NUCLEOTIDE SEQUENCE [LARGE SCALE GENOMIC DNA]</scope>
    <source>
        <strain evidence="2">IMI 349063</strain>
    </source>
</reference>
<dbReference type="GeneID" id="28870264"/>
<proteinExistence type="predicted"/>
<dbReference type="AlphaFoldDB" id="A0A1B7XXL4"/>
<comment type="caution">
    <text evidence="1">The sequence shown here is derived from an EMBL/GenBank/DDBJ whole genome shotgun (WGS) entry which is preliminary data.</text>
</comment>
<dbReference type="KEGG" id="chig:CH63R_11183"/>
<protein>
    <submittedName>
        <fullName evidence="1">Uncharacterized protein</fullName>
    </submittedName>
</protein>
<sequence>MEGLLQSHIIRGCTTSLIWKCMAPPHPPRTPADIQLWVERQSAWAAFQSPFPAPTQATLDRQLNKCFWKLRRERAGFRGEVLDELSSDGESRSDGKEAMSPSFELHSHIPVAMLQVHIQAREANLCHTPWCGGQLTVIDDALVRWSSAIQQRIVEWTISALVGTQPESRLFLTPIIHGAVTDEDSAVSLTSLCKRVPVCGAGNLGTQPALSGHCRLQVLPPAAPKEVPVQSPLPSTIHYPLSGLGKPASNSKKASVVFKPFTFANTISYASRGVGQQLQDA</sequence>
<gene>
    <name evidence="1" type="ORF">CH63R_11183</name>
</gene>
<dbReference type="RefSeq" id="XP_018152998.1">
    <property type="nucleotide sequence ID" value="XM_018306157.1"/>
</dbReference>
<name>A0A1B7XXL4_COLHI</name>